<protein>
    <recommendedName>
        <fullName evidence="3">DUF4286 domain-containing protein</fullName>
    </recommendedName>
</protein>
<dbReference type="Proteomes" id="UP000054997">
    <property type="component" value="Unassembled WGS sequence"/>
</dbReference>
<organism evidence="1 2">
    <name type="scientific">Legionella londiniensis</name>
    <dbReference type="NCBI Taxonomy" id="45068"/>
    <lineage>
        <taxon>Bacteria</taxon>
        <taxon>Pseudomonadati</taxon>
        <taxon>Pseudomonadota</taxon>
        <taxon>Gammaproteobacteria</taxon>
        <taxon>Legionellales</taxon>
        <taxon>Legionellaceae</taxon>
        <taxon>Legionella</taxon>
    </lineage>
</organism>
<dbReference type="PATRIC" id="fig|45068.5.peg.2273"/>
<evidence type="ECO:0008006" key="3">
    <source>
        <dbReference type="Google" id="ProtNLM"/>
    </source>
</evidence>
<comment type="caution">
    <text evidence="1">The sequence shown here is derived from an EMBL/GenBank/DDBJ whole genome shotgun (WGS) entry which is preliminary data.</text>
</comment>
<name>A0A0W0VIH0_9GAMM</name>
<dbReference type="OrthoDB" id="34442at2"/>
<dbReference type="InterPro" id="IPR025563">
    <property type="entry name" value="DUF4286"/>
</dbReference>
<evidence type="ECO:0000313" key="2">
    <source>
        <dbReference type="Proteomes" id="UP000054997"/>
    </source>
</evidence>
<proteinExistence type="predicted"/>
<dbReference type="STRING" id="45068.Llon_2090"/>
<dbReference type="Pfam" id="PF14114">
    <property type="entry name" value="DUF4286"/>
    <property type="match status" value="1"/>
</dbReference>
<dbReference type="RefSeq" id="WP_058530043.1">
    <property type="nucleotide sequence ID" value="NZ_CAAAHZ010000011.1"/>
</dbReference>
<dbReference type="EMBL" id="LNYK01000033">
    <property type="protein sequence ID" value="KTD19918.1"/>
    <property type="molecule type" value="Genomic_DNA"/>
</dbReference>
<keyword evidence="2" id="KW-1185">Reference proteome</keyword>
<reference evidence="1 2" key="1">
    <citation type="submission" date="2015-11" db="EMBL/GenBank/DDBJ databases">
        <title>Genomic analysis of 38 Legionella species identifies large and diverse effector repertoires.</title>
        <authorList>
            <person name="Burstein D."/>
            <person name="Amaro F."/>
            <person name="Zusman T."/>
            <person name="Lifshitz Z."/>
            <person name="Cohen O."/>
            <person name="Gilbert J.A."/>
            <person name="Pupko T."/>
            <person name="Shuman H.A."/>
            <person name="Segal G."/>
        </authorList>
    </citation>
    <scope>NUCLEOTIDE SEQUENCE [LARGE SCALE GENOMIC DNA]</scope>
    <source>
        <strain evidence="1 2">ATCC 49505</strain>
    </source>
</reference>
<sequence length="112" mass="13238">MIIYEVNLTISEEVYDAFITWLKPHIQEMLELDGFESAQLLQHIDTNNYKKIELSVRYRVKNEACLDQYLTHQAKAMRGKALPQFQGKFQASRKVLAIMDEFFSIRPRHSFL</sequence>
<dbReference type="AlphaFoldDB" id="A0A0W0VIH0"/>
<evidence type="ECO:0000313" key="1">
    <source>
        <dbReference type="EMBL" id="KTD19918.1"/>
    </source>
</evidence>
<gene>
    <name evidence="1" type="ORF">Llon_2090</name>
</gene>
<accession>A0A0W0VIH0</accession>